<dbReference type="PROSITE" id="PS50250">
    <property type="entry name" value="PCI"/>
    <property type="match status" value="1"/>
</dbReference>
<proteinExistence type="inferred from homology"/>
<dbReference type="GO" id="GO:0003690">
    <property type="term" value="F:double-stranded DNA binding"/>
    <property type="evidence" value="ECO:0007669"/>
    <property type="project" value="InterPro"/>
</dbReference>
<dbReference type="EMBL" id="JAPUFD010000011">
    <property type="protein sequence ID" value="MDI1490372.1"/>
    <property type="molecule type" value="Genomic_DNA"/>
</dbReference>
<organism evidence="3 4">
    <name type="scientific">Ramalina farinacea</name>
    <dbReference type="NCBI Taxonomy" id="258253"/>
    <lineage>
        <taxon>Eukaryota</taxon>
        <taxon>Fungi</taxon>
        <taxon>Dikarya</taxon>
        <taxon>Ascomycota</taxon>
        <taxon>Pezizomycotina</taxon>
        <taxon>Lecanoromycetes</taxon>
        <taxon>OSLEUM clade</taxon>
        <taxon>Lecanoromycetidae</taxon>
        <taxon>Lecanorales</taxon>
        <taxon>Lecanorineae</taxon>
        <taxon>Ramalinaceae</taxon>
        <taxon>Ramalina</taxon>
    </lineage>
</organism>
<gene>
    <name evidence="3" type="primary">CSN12</name>
    <name evidence="3" type="ORF">OHK93_001574</name>
</gene>
<dbReference type="InterPro" id="IPR045114">
    <property type="entry name" value="Csn12-like"/>
</dbReference>
<feature type="non-terminal residue" evidence="3">
    <location>
        <position position="438"/>
    </location>
</feature>
<dbReference type="Proteomes" id="UP001161017">
    <property type="component" value="Unassembled WGS sequence"/>
</dbReference>
<feature type="domain" description="PCI" evidence="2">
    <location>
        <begin position="254"/>
        <end position="438"/>
    </location>
</feature>
<dbReference type="InterPro" id="IPR000717">
    <property type="entry name" value="PCI_dom"/>
</dbReference>
<dbReference type="PANTHER" id="PTHR12732">
    <property type="entry name" value="UNCHARACTERIZED PROTEASOME COMPONENT REGION PCI-CONTAINING"/>
    <property type="match status" value="1"/>
</dbReference>
<evidence type="ECO:0000256" key="1">
    <source>
        <dbReference type="ARBA" id="ARBA00025771"/>
    </source>
</evidence>
<reference evidence="3" key="1">
    <citation type="journal article" date="2023" name="Genome Biol. Evol.">
        <title>First Whole Genome Sequence and Flow Cytometry Genome Size Data for the Lichen-Forming Fungus Ramalina farinacea (Ascomycota).</title>
        <authorList>
            <person name="Llewellyn T."/>
            <person name="Mian S."/>
            <person name="Hill R."/>
            <person name="Leitch I.J."/>
            <person name="Gaya E."/>
        </authorList>
    </citation>
    <scope>NUCLEOTIDE SEQUENCE</scope>
    <source>
        <strain evidence="3">LIQ254RAFAR</strain>
    </source>
</reference>
<comment type="caution">
    <text evidence="3">The sequence shown here is derived from an EMBL/GenBank/DDBJ whole genome shotgun (WGS) entry which is preliminary data.</text>
</comment>
<protein>
    <submittedName>
        <fullName evidence="3">COP9 signalosome (CSN) subunit</fullName>
    </submittedName>
</protein>
<keyword evidence="4" id="KW-1185">Reference proteome</keyword>
<accession>A0AA43QQP5</accession>
<evidence type="ECO:0000259" key="2">
    <source>
        <dbReference type="PROSITE" id="PS50250"/>
    </source>
</evidence>
<evidence type="ECO:0000313" key="4">
    <source>
        <dbReference type="Proteomes" id="UP001161017"/>
    </source>
</evidence>
<sequence>MDVLAREYHDALQSYNGHLLAATISPVAPPHFLNRLDTIRYASDSDSIQNDVGYSLTKHARRAISKEDRQVLELWSEIYTCYWHTLNALIAAQASTNTRPDWGKVYELWKELANTVIRGFTTGVLENWALPVLYMAGRHLRVFAIKADETKKNTDGELGVDMGGLQDDIADDFGKNKTLEDAARVINRMFTLCISDRAPLEESRKWGLYYIANLLFKTYFKLNSISLSKNILRALSASRTDMPEPDQFPKSHVVTFKYYVGVIHFLDEDYEQAQQNLTEALNSCHRNAMRNKALILTYLVPTRMLTTRSLPSRKLLKPYPRLSTLFLPLVSAIRSGSLSAFDQALAAGEVSFVKRRIYLTLERGRDICLRNLLRQVYLAAGTDEQGARRTRIRVDEFGAAIRLGETKGVDGDTVMSDGDSRGIESDEVECLLANMIYK</sequence>
<comment type="similarity">
    <text evidence="1">Belongs to the CSN12 family.</text>
</comment>
<dbReference type="PANTHER" id="PTHR12732:SF0">
    <property type="entry name" value="PCI DOMAIN-CONTAINING PROTEIN 2"/>
    <property type="match status" value="1"/>
</dbReference>
<dbReference type="SMART" id="SM00753">
    <property type="entry name" value="PAM"/>
    <property type="match status" value="1"/>
</dbReference>
<evidence type="ECO:0000313" key="3">
    <source>
        <dbReference type="EMBL" id="MDI1490372.1"/>
    </source>
</evidence>
<dbReference type="AlphaFoldDB" id="A0AA43QQP5"/>
<dbReference type="GO" id="GO:0003723">
    <property type="term" value="F:RNA binding"/>
    <property type="evidence" value="ECO:0007669"/>
    <property type="project" value="InterPro"/>
</dbReference>
<name>A0AA43QQP5_9LECA</name>